<name>A0A562UVN0_9SPHN</name>
<dbReference type="Pfam" id="PF10094">
    <property type="entry name" value="DUF2332"/>
    <property type="match status" value="1"/>
</dbReference>
<evidence type="ECO:0000313" key="1">
    <source>
        <dbReference type="EMBL" id="TWJ09618.1"/>
    </source>
</evidence>
<dbReference type="Proteomes" id="UP000320547">
    <property type="component" value="Unassembled WGS sequence"/>
</dbReference>
<dbReference type="PIRSF" id="PIRSF012608">
    <property type="entry name" value="UCP012608"/>
    <property type="match status" value="1"/>
</dbReference>
<dbReference type="EMBL" id="VLLK01000001">
    <property type="protein sequence ID" value="TWJ09618.1"/>
    <property type="molecule type" value="Genomic_DNA"/>
</dbReference>
<dbReference type="RefSeq" id="WP_342669854.1">
    <property type="nucleotide sequence ID" value="NZ_CP015963.1"/>
</dbReference>
<reference evidence="1 2" key="1">
    <citation type="submission" date="2019-07" db="EMBL/GenBank/DDBJ databases">
        <title>Genomic Encyclopedia of Archaeal and Bacterial Type Strains, Phase II (KMG-II): from individual species to whole genera.</title>
        <authorList>
            <person name="Goeker M."/>
        </authorList>
    </citation>
    <scope>NUCLEOTIDE SEQUENCE [LARGE SCALE GENOMIC DNA]</scope>
    <source>
        <strain evidence="1 2">ATCC BAA-2084</strain>
    </source>
</reference>
<comment type="caution">
    <text evidence="1">The sequence shown here is derived from an EMBL/GenBank/DDBJ whole genome shotgun (WGS) entry which is preliminary data.</text>
</comment>
<proteinExistence type="predicted"/>
<evidence type="ECO:0008006" key="3">
    <source>
        <dbReference type="Google" id="ProtNLM"/>
    </source>
</evidence>
<organism evidence="1 2">
    <name type="scientific">Altererythrobacter ishigakiensis</name>
    <dbReference type="NCBI Taxonomy" id="476157"/>
    <lineage>
        <taxon>Bacteria</taxon>
        <taxon>Pseudomonadati</taxon>
        <taxon>Pseudomonadota</taxon>
        <taxon>Alphaproteobacteria</taxon>
        <taxon>Sphingomonadales</taxon>
        <taxon>Erythrobacteraceae</taxon>
        <taxon>Altererythrobacter</taxon>
    </lineage>
</organism>
<dbReference type="STRING" id="476157.GCA_001663155_02096"/>
<evidence type="ECO:0000313" key="2">
    <source>
        <dbReference type="Proteomes" id="UP000320547"/>
    </source>
</evidence>
<accession>A0A562UVN0</accession>
<protein>
    <recommendedName>
        <fullName evidence="3">DUF2332 family protein</fullName>
    </recommendedName>
</protein>
<dbReference type="AlphaFoldDB" id="A0A562UVN0"/>
<dbReference type="InterPro" id="IPR011200">
    <property type="entry name" value="UCP012608"/>
</dbReference>
<sequence>MADSALMDMASVPEGIEWQAEHAEKGGAPGTARVIRATLKLLDGDTATGRRMANWQGLVVKDAMPLRIAGALHNLVLTGEDQRLENVYAGRMTDQTAVDALVCELVETYDARLLPWLDGPPQTNEAGRSASLMAGLLWLAQFVPPKFEMLELGSSAGINTMMERYRFDLGGVCVGPKSSPMQIKPEWRGEPPPSTEPQICSIRGCDVAPVDLTDPESALRLKSYVWPEAYFRMDRIDAAVALANAKAPNVVKANAAEFVSDALATPQEVGVTRVLFHSIVWQYVPADQQQIVEAKMAKAAAEATPERPLAWLMLETNRETFKHELTVRYWDGSAGCGEPNLLACAHPHGAWVEWLSS</sequence>
<gene>
    <name evidence="1" type="ORF">JN10_1257</name>
</gene>
<keyword evidence="2" id="KW-1185">Reference proteome</keyword>